<dbReference type="EMBL" id="CAJPWZ010002355">
    <property type="protein sequence ID" value="CAG2236437.1"/>
    <property type="molecule type" value="Genomic_DNA"/>
</dbReference>
<keyword evidence="2" id="KW-1185">Reference proteome</keyword>
<evidence type="ECO:0000313" key="2">
    <source>
        <dbReference type="Proteomes" id="UP000683360"/>
    </source>
</evidence>
<organism evidence="1 2">
    <name type="scientific">Mytilus edulis</name>
    <name type="common">Blue mussel</name>
    <dbReference type="NCBI Taxonomy" id="6550"/>
    <lineage>
        <taxon>Eukaryota</taxon>
        <taxon>Metazoa</taxon>
        <taxon>Spiralia</taxon>
        <taxon>Lophotrochozoa</taxon>
        <taxon>Mollusca</taxon>
        <taxon>Bivalvia</taxon>
        <taxon>Autobranchia</taxon>
        <taxon>Pteriomorphia</taxon>
        <taxon>Mytilida</taxon>
        <taxon>Mytiloidea</taxon>
        <taxon>Mytilidae</taxon>
        <taxon>Mytilinae</taxon>
        <taxon>Mytilus</taxon>
    </lineage>
</organism>
<accession>A0A8S3TS45</accession>
<sequence length="151" mass="17247">MSDFDFGDPYLFLQTLFENEIELEKVPVPIATVEIPAEILSSTETGSTDVQKPDPKPQIKKKRFKRVSGEEIIALKTSGKQYQQKEIQNGQLTFCKVRIWLPQQFRRDLNMDIDIVGTKNSGCQNDILDGKLKYDMKSGLSRPTKHKEVIS</sequence>
<dbReference type="Proteomes" id="UP000683360">
    <property type="component" value="Unassembled WGS sequence"/>
</dbReference>
<proteinExistence type="predicted"/>
<dbReference type="AlphaFoldDB" id="A0A8S3TS45"/>
<evidence type="ECO:0000313" key="1">
    <source>
        <dbReference type="EMBL" id="CAG2236437.1"/>
    </source>
</evidence>
<gene>
    <name evidence="1" type="ORF">MEDL_48946</name>
</gene>
<protein>
    <submittedName>
        <fullName evidence="1">Uncharacterized protein</fullName>
    </submittedName>
</protein>
<reference evidence="1" key="1">
    <citation type="submission" date="2021-03" db="EMBL/GenBank/DDBJ databases">
        <authorList>
            <person name="Bekaert M."/>
        </authorList>
    </citation>
    <scope>NUCLEOTIDE SEQUENCE</scope>
</reference>
<name>A0A8S3TS45_MYTED</name>
<comment type="caution">
    <text evidence="1">The sequence shown here is derived from an EMBL/GenBank/DDBJ whole genome shotgun (WGS) entry which is preliminary data.</text>
</comment>